<dbReference type="STRING" id="146817.SAMN04488502_10969"/>
<dbReference type="Pfam" id="PF19700">
    <property type="entry name" value="DUF6198"/>
    <property type="match status" value="1"/>
</dbReference>
<feature type="transmembrane region" description="Helical" evidence="1">
    <location>
        <begin position="83"/>
        <end position="103"/>
    </location>
</feature>
<dbReference type="Proteomes" id="UP000214880">
    <property type="component" value="Unassembled WGS sequence"/>
</dbReference>
<dbReference type="RefSeq" id="WP_092074437.1">
    <property type="nucleotide sequence ID" value="NZ_FNHB01000009.1"/>
</dbReference>
<keyword evidence="1" id="KW-0812">Transmembrane</keyword>
<evidence type="ECO:0000256" key="1">
    <source>
        <dbReference type="SAM" id="Phobius"/>
    </source>
</evidence>
<feature type="transmembrane region" description="Helical" evidence="1">
    <location>
        <begin position="12"/>
        <end position="30"/>
    </location>
</feature>
<feature type="transmembrane region" description="Helical" evidence="1">
    <location>
        <begin position="183"/>
        <end position="201"/>
    </location>
</feature>
<accession>A0A1G9XF88</accession>
<dbReference type="AlphaFoldDB" id="A0A1G9XF88"/>
<proteinExistence type="predicted"/>
<evidence type="ECO:0000313" key="3">
    <source>
        <dbReference type="Proteomes" id="UP000214880"/>
    </source>
</evidence>
<keyword evidence="3" id="KW-1185">Reference proteome</keyword>
<evidence type="ECO:0000313" key="2">
    <source>
        <dbReference type="EMBL" id="SDM94953.1"/>
    </source>
</evidence>
<organism evidence="2 3">
    <name type="scientific">Dendrosporobacter quercicolus</name>
    <dbReference type="NCBI Taxonomy" id="146817"/>
    <lineage>
        <taxon>Bacteria</taxon>
        <taxon>Bacillati</taxon>
        <taxon>Bacillota</taxon>
        <taxon>Negativicutes</taxon>
        <taxon>Selenomonadales</taxon>
        <taxon>Sporomusaceae</taxon>
        <taxon>Dendrosporobacter</taxon>
    </lineage>
</organism>
<feature type="transmembrane region" description="Helical" evidence="1">
    <location>
        <begin position="159"/>
        <end position="177"/>
    </location>
</feature>
<protein>
    <recommendedName>
        <fullName evidence="4">Membrane protein YczE</fullName>
    </recommendedName>
</protein>
<dbReference type="OrthoDB" id="87655at2"/>
<feature type="transmembrane region" description="Helical" evidence="1">
    <location>
        <begin position="115"/>
        <end position="138"/>
    </location>
</feature>
<feature type="transmembrane region" description="Helical" evidence="1">
    <location>
        <begin position="50"/>
        <end position="71"/>
    </location>
</feature>
<name>A0A1G9XF88_9FIRM</name>
<evidence type="ECO:0008006" key="4">
    <source>
        <dbReference type="Google" id="ProtNLM"/>
    </source>
</evidence>
<gene>
    <name evidence="2" type="ORF">SAMN04488502_10969</name>
</gene>
<dbReference type="InterPro" id="IPR038750">
    <property type="entry name" value="YczE/YyaS-like"/>
</dbReference>
<dbReference type="PANTHER" id="PTHR40078">
    <property type="entry name" value="INTEGRAL MEMBRANE PROTEIN-RELATED"/>
    <property type="match status" value="1"/>
</dbReference>
<keyword evidence="1" id="KW-0472">Membrane</keyword>
<sequence length="224" mass="24549">MSKEELCKRYSLFILGLFVSAFGVSLITKAQLGTAPISSVPYTLSMGFPITMGTLIFLLNMLLIIGQLLLLKRKFQLVQLIQVPVSIMFGYFIDLTMSLLSFLNPATYLLKIEFLLAGCVILALGISMEVIANVVMLSGEAFVQAISVTFNKEFGRTKVVFDVTLIAAASIISVFLFGELVGIGEGTMISALIVGLIVRFFNGKLRFVNDRLRAEQNGEVNETI</sequence>
<keyword evidence="1" id="KW-1133">Transmembrane helix</keyword>
<dbReference type="EMBL" id="FNHB01000009">
    <property type="protein sequence ID" value="SDM94953.1"/>
    <property type="molecule type" value="Genomic_DNA"/>
</dbReference>
<reference evidence="2 3" key="1">
    <citation type="submission" date="2016-10" db="EMBL/GenBank/DDBJ databases">
        <authorList>
            <person name="de Groot N.N."/>
        </authorList>
    </citation>
    <scope>NUCLEOTIDE SEQUENCE [LARGE SCALE GENOMIC DNA]</scope>
    <source>
        <strain evidence="2 3">DSM 1736</strain>
    </source>
</reference>
<dbReference type="PANTHER" id="PTHR40078:SF1">
    <property type="entry name" value="INTEGRAL MEMBRANE PROTEIN"/>
    <property type="match status" value="1"/>
</dbReference>